<sequence length="306" mass="35212">MRHELDDTECHLLRESRVSPASPHIDRCQEVPVRPVETAKQITVRRRSPYTEAHWLPRSIDDTVRSPVRQDYAIVTRDVGERDWASINPRRVRTSKGVRHRFTNSMYFWQRTRSHVWCESQEERWELLWLDFGAQVERLWAQPMAIAFGHGSRLAGYSHVPDFLAQFTDGSYGLFDVRPEESLKHATRLQFDETAKTCETLGWHYRVLTGHDTLATRNLDCLSASRHERCAPVPEIEALILDAARGGRTRRELCEIASPECPPLAAAWVDNLAWRRLLHLDLGAVFNSDTVFTSSERVLEGGRSNA</sequence>
<reference evidence="1 2" key="1">
    <citation type="submission" date="2018-04" db="EMBL/GenBank/DDBJ databases">
        <authorList>
            <person name="Go L.Y."/>
            <person name="Mitchell J.A."/>
        </authorList>
    </citation>
    <scope>NUCLEOTIDE SEQUENCE [LARGE SCALE GENOMIC DNA]</scope>
    <source>
        <strain evidence="1 2">TPD7010</strain>
    </source>
</reference>
<evidence type="ECO:0000313" key="2">
    <source>
        <dbReference type="Proteomes" id="UP000244649"/>
    </source>
</evidence>
<dbReference type="InterPro" id="IPR048000">
    <property type="entry name" value="TnsA-like"/>
</dbReference>
<keyword evidence="1" id="KW-0255">Endonuclease</keyword>
<dbReference type="Proteomes" id="UP000244649">
    <property type="component" value="Unassembled WGS sequence"/>
</dbReference>
<dbReference type="GO" id="GO:0004519">
    <property type="term" value="F:endonuclease activity"/>
    <property type="evidence" value="ECO:0007669"/>
    <property type="project" value="UniProtKB-KW"/>
</dbReference>
<proteinExistence type="predicted"/>
<dbReference type="NCBIfam" id="NF033179">
    <property type="entry name" value="TnsA_like_Actin"/>
    <property type="match status" value="1"/>
</dbReference>
<protein>
    <submittedName>
        <fullName evidence="1">TnsA-like heteromeric transposase endonuclease subunit</fullName>
    </submittedName>
</protein>
<comment type="caution">
    <text evidence="1">The sequence shown here is derived from an EMBL/GenBank/DDBJ whole genome shotgun (WGS) entry which is preliminary data.</text>
</comment>
<gene>
    <name evidence="1" type="ORF">DC432_15060</name>
</gene>
<accession>A0A2T7VYQ2</accession>
<organism evidence="1 2">
    <name type="scientific">Microbacterium testaceum</name>
    <name type="common">Aureobacterium testaceum</name>
    <name type="synonym">Brevibacterium testaceum</name>
    <dbReference type="NCBI Taxonomy" id="2033"/>
    <lineage>
        <taxon>Bacteria</taxon>
        <taxon>Bacillati</taxon>
        <taxon>Actinomycetota</taxon>
        <taxon>Actinomycetes</taxon>
        <taxon>Micrococcales</taxon>
        <taxon>Microbacteriaceae</taxon>
        <taxon>Microbacterium</taxon>
    </lineage>
</organism>
<dbReference type="AlphaFoldDB" id="A0A2T7VYQ2"/>
<evidence type="ECO:0000313" key="1">
    <source>
        <dbReference type="EMBL" id="PVE61944.1"/>
    </source>
</evidence>
<keyword evidence="1" id="KW-0540">Nuclease</keyword>
<keyword evidence="1" id="KW-0378">Hydrolase</keyword>
<name>A0A2T7VYQ2_MICTE</name>
<dbReference type="EMBL" id="QDFT01000065">
    <property type="protein sequence ID" value="PVE61944.1"/>
    <property type="molecule type" value="Genomic_DNA"/>
</dbReference>